<dbReference type="PIRSF" id="PIRSF017082">
    <property type="entry name" value="YflP"/>
    <property type="match status" value="1"/>
</dbReference>
<dbReference type="PANTHER" id="PTHR42928">
    <property type="entry name" value="TRICARBOXYLATE-BINDING PROTEIN"/>
    <property type="match status" value="1"/>
</dbReference>
<proteinExistence type="inferred from homology"/>
<dbReference type="Pfam" id="PF03401">
    <property type="entry name" value="TctC"/>
    <property type="match status" value="1"/>
</dbReference>
<feature type="chain" id="PRO_5026913958" evidence="2">
    <location>
        <begin position="22"/>
        <end position="325"/>
    </location>
</feature>
<organism evidence="3 4">
    <name type="scientific">Frigidibacter albus</name>
    <dbReference type="NCBI Taxonomy" id="1465486"/>
    <lineage>
        <taxon>Bacteria</taxon>
        <taxon>Pseudomonadati</taxon>
        <taxon>Pseudomonadota</taxon>
        <taxon>Alphaproteobacteria</taxon>
        <taxon>Rhodobacterales</taxon>
        <taxon>Paracoccaceae</taxon>
        <taxon>Frigidibacter</taxon>
    </lineage>
</organism>
<dbReference type="Proteomes" id="UP000477083">
    <property type="component" value="Unassembled WGS sequence"/>
</dbReference>
<comment type="similarity">
    <text evidence="1">Belongs to the UPF0065 (bug) family.</text>
</comment>
<keyword evidence="4" id="KW-1185">Reference proteome</keyword>
<dbReference type="CDD" id="cd07012">
    <property type="entry name" value="PBP2_Bug_TTT"/>
    <property type="match status" value="1"/>
</dbReference>
<evidence type="ECO:0000256" key="1">
    <source>
        <dbReference type="ARBA" id="ARBA00006987"/>
    </source>
</evidence>
<evidence type="ECO:0000313" key="4">
    <source>
        <dbReference type="Proteomes" id="UP000477083"/>
    </source>
</evidence>
<dbReference type="PANTHER" id="PTHR42928:SF5">
    <property type="entry name" value="BLR1237 PROTEIN"/>
    <property type="match status" value="1"/>
</dbReference>
<reference evidence="3 4" key="1">
    <citation type="submission" date="2020-01" db="EMBL/GenBank/DDBJ databases">
        <title>Frigidibacter albus SP32T (=CGMCC 1.13995T).</title>
        <authorList>
            <person name="Liao X."/>
        </authorList>
    </citation>
    <scope>NUCLEOTIDE SEQUENCE [LARGE SCALE GENOMIC DNA]</scope>
    <source>
        <strain evidence="3 4">SP32</strain>
    </source>
</reference>
<dbReference type="InterPro" id="IPR005064">
    <property type="entry name" value="BUG"/>
</dbReference>
<dbReference type="SUPFAM" id="SSF53850">
    <property type="entry name" value="Periplasmic binding protein-like II"/>
    <property type="match status" value="1"/>
</dbReference>
<name>A0A6L8VL18_9RHOB</name>
<dbReference type="Gene3D" id="3.40.190.150">
    <property type="entry name" value="Bordetella uptake gene, domain 1"/>
    <property type="match status" value="1"/>
</dbReference>
<sequence length="325" mass="34053">MKLRTVFAAMALTVLPFAAQAQDYPNRPITMIVPFPAGGATDIAARMVAQKMTDIGGQPVIVENREGAGGIVGAVLVRDADPDGYTILFAASGTMILAPVVNPNVELVPTEDFRMVALAAQIVQYFVGPKEGPKTLGELVAAGKADPALLTFGSAGMGTLSHVAPAAFATFAGVEIEHIPYKGTAPALGDVMGNRLSLLSDSASVIRGPVTEGMVVPLAVLANERTTAMPDVPTIGEAGFAGFMELSDWTSWMGVLAPKDTPDEVVDKLNEIVNAALVEPEVQAWMDNVTYLNKSGMTPAEADAYLAESVDQWRKVLTDLGLAAQ</sequence>
<dbReference type="AlphaFoldDB" id="A0A6L8VL18"/>
<dbReference type="InterPro" id="IPR042100">
    <property type="entry name" value="Bug_dom1"/>
</dbReference>
<dbReference type="Gene3D" id="3.40.190.10">
    <property type="entry name" value="Periplasmic binding protein-like II"/>
    <property type="match status" value="1"/>
</dbReference>
<dbReference type="EMBL" id="WWNR01000015">
    <property type="protein sequence ID" value="MZQ91058.1"/>
    <property type="molecule type" value="Genomic_DNA"/>
</dbReference>
<gene>
    <name evidence="3" type="ORF">GS660_18360</name>
</gene>
<feature type="signal peptide" evidence="2">
    <location>
        <begin position="1"/>
        <end position="21"/>
    </location>
</feature>
<protein>
    <submittedName>
        <fullName evidence="3">Tripartite tricarboxylate transporter substrate binding protein</fullName>
    </submittedName>
</protein>
<evidence type="ECO:0000256" key="2">
    <source>
        <dbReference type="SAM" id="SignalP"/>
    </source>
</evidence>
<evidence type="ECO:0000313" key="3">
    <source>
        <dbReference type="EMBL" id="MZQ91058.1"/>
    </source>
</evidence>
<keyword evidence="2" id="KW-0732">Signal</keyword>
<dbReference type="OrthoDB" id="9780943at2"/>
<accession>A0A6L8VL18</accession>
<dbReference type="RefSeq" id="WP_161348444.1">
    <property type="nucleotide sequence ID" value="NZ_BMGW01000015.1"/>
</dbReference>
<comment type="caution">
    <text evidence="3">The sequence shown here is derived from an EMBL/GenBank/DDBJ whole genome shotgun (WGS) entry which is preliminary data.</text>
</comment>